<evidence type="ECO:0000313" key="1">
    <source>
        <dbReference type="EMBL" id="KAK7406609.1"/>
    </source>
</evidence>
<dbReference type="PANTHER" id="PTHR35324">
    <property type="entry name" value="BNAA08G03750D PROTEIN"/>
    <property type="match status" value="1"/>
</dbReference>
<accession>A0AAN9SUF6</accession>
<comment type="caution">
    <text evidence="1">The sequence shown here is derived from an EMBL/GenBank/DDBJ whole genome shotgun (WGS) entry which is preliminary data.</text>
</comment>
<dbReference type="PANTHER" id="PTHR35324:SF5">
    <property type="entry name" value="BHLH DOMAIN-CONTAINING PROTEIN"/>
    <property type="match status" value="1"/>
</dbReference>
<name>A0AAN9SUF6_PSOTE</name>
<reference evidence="1 2" key="1">
    <citation type="submission" date="2024-01" db="EMBL/GenBank/DDBJ databases">
        <title>The genomes of 5 underutilized Papilionoideae crops provide insights into root nodulation and disease resistanc.</title>
        <authorList>
            <person name="Jiang F."/>
        </authorList>
    </citation>
    <scope>NUCLEOTIDE SEQUENCE [LARGE SCALE GENOMIC DNA]</scope>
    <source>
        <strain evidence="1">DUOXIRENSHENG_FW03</strain>
        <tissue evidence="1">Leaves</tissue>
    </source>
</reference>
<protein>
    <submittedName>
        <fullName evidence="1">Uncharacterized protein</fullName>
    </submittedName>
</protein>
<sequence length="98" mass="10810">MSWWLNIKKMDFLISKDESEGDKCGLKHMEEVGVVSSQLQLKSSSQPLNKQQVLNRIRHRKSLNRIKGAFECLLGTSKANTASASASALGSHHAFTAP</sequence>
<proteinExistence type="predicted"/>
<evidence type="ECO:0000313" key="2">
    <source>
        <dbReference type="Proteomes" id="UP001386955"/>
    </source>
</evidence>
<dbReference type="EMBL" id="JAYMYS010000002">
    <property type="protein sequence ID" value="KAK7406609.1"/>
    <property type="molecule type" value="Genomic_DNA"/>
</dbReference>
<dbReference type="AlphaFoldDB" id="A0AAN9SUF6"/>
<dbReference type="Proteomes" id="UP001386955">
    <property type="component" value="Unassembled WGS sequence"/>
</dbReference>
<keyword evidence="2" id="KW-1185">Reference proteome</keyword>
<organism evidence="1 2">
    <name type="scientific">Psophocarpus tetragonolobus</name>
    <name type="common">Winged bean</name>
    <name type="synonym">Dolichos tetragonolobus</name>
    <dbReference type="NCBI Taxonomy" id="3891"/>
    <lineage>
        <taxon>Eukaryota</taxon>
        <taxon>Viridiplantae</taxon>
        <taxon>Streptophyta</taxon>
        <taxon>Embryophyta</taxon>
        <taxon>Tracheophyta</taxon>
        <taxon>Spermatophyta</taxon>
        <taxon>Magnoliopsida</taxon>
        <taxon>eudicotyledons</taxon>
        <taxon>Gunneridae</taxon>
        <taxon>Pentapetalae</taxon>
        <taxon>rosids</taxon>
        <taxon>fabids</taxon>
        <taxon>Fabales</taxon>
        <taxon>Fabaceae</taxon>
        <taxon>Papilionoideae</taxon>
        <taxon>50 kb inversion clade</taxon>
        <taxon>NPAAA clade</taxon>
        <taxon>indigoferoid/millettioid clade</taxon>
        <taxon>Phaseoleae</taxon>
        <taxon>Psophocarpus</taxon>
    </lineage>
</organism>
<gene>
    <name evidence="1" type="ORF">VNO78_08238</name>
</gene>